<evidence type="ECO:0000256" key="1">
    <source>
        <dbReference type="ARBA" id="ARBA00004651"/>
    </source>
</evidence>
<evidence type="ECO:0000256" key="4">
    <source>
        <dbReference type="ARBA" id="ARBA00022475"/>
    </source>
</evidence>
<keyword evidence="4 8" id="KW-1003">Cell membrane</keyword>
<keyword evidence="9" id="KW-0732">Signal</keyword>
<evidence type="ECO:0000256" key="8">
    <source>
        <dbReference type="RuleBase" id="RU361233"/>
    </source>
</evidence>
<dbReference type="InterPro" id="IPR006459">
    <property type="entry name" value="CASP/CASPL"/>
</dbReference>
<keyword evidence="5 8" id="KW-0812">Transmembrane</keyword>
<feature type="signal peptide" evidence="9">
    <location>
        <begin position="1"/>
        <end position="23"/>
    </location>
</feature>
<keyword evidence="12" id="KW-1185">Reference proteome</keyword>
<feature type="domain" description="Casparian strip membrane protein" evidence="10">
    <location>
        <begin position="7"/>
        <end position="145"/>
    </location>
</feature>
<evidence type="ECO:0000256" key="6">
    <source>
        <dbReference type="ARBA" id="ARBA00022989"/>
    </source>
</evidence>
<dbReference type="PANTHER" id="PTHR36488">
    <property type="entry name" value="CASP-LIKE PROTEIN 1U1"/>
    <property type="match status" value="1"/>
</dbReference>
<protein>
    <recommendedName>
        <fullName evidence="8">CASP-like protein</fullName>
    </recommendedName>
</protein>
<feature type="chain" id="PRO_5041657892" description="CASP-like protein" evidence="9">
    <location>
        <begin position="24"/>
        <end position="165"/>
    </location>
</feature>
<organism evidence="11 12">
    <name type="scientific">Escallonia rubra</name>
    <dbReference type="NCBI Taxonomy" id="112253"/>
    <lineage>
        <taxon>Eukaryota</taxon>
        <taxon>Viridiplantae</taxon>
        <taxon>Streptophyta</taxon>
        <taxon>Embryophyta</taxon>
        <taxon>Tracheophyta</taxon>
        <taxon>Spermatophyta</taxon>
        <taxon>Magnoliopsida</taxon>
        <taxon>eudicotyledons</taxon>
        <taxon>Gunneridae</taxon>
        <taxon>Pentapetalae</taxon>
        <taxon>asterids</taxon>
        <taxon>campanulids</taxon>
        <taxon>Escalloniales</taxon>
        <taxon>Escalloniaceae</taxon>
        <taxon>Escallonia</taxon>
    </lineage>
</organism>
<evidence type="ECO:0000313" key="11">
    <source>
        <dbReference type="EMBL" id="KAK2968486.1"/>
    </source>
</evidence>
<evidence type="ECO:0000256" key="2">
    <source>
        <dbReference type="ARBA" id="ARBA00007651"/>
    </source>
</evidence>
<dbReference type="NCBIfam" id="TIGR01569">
    <property type="entry name" value="A_tha_TIGR01569"/>
    <property type="match status" value="1"/>
</dbReference>
<accession>A0AA88QVH6</accession>
<keyword evidence="6 8" id="KW-1133">Transmembrane helix</keyword>
<evidence type="ECO:0000256" key="9">
    <source>
        <dbReference type="SAM" id="SignalP"/>
    </source>
</evidence>
<comment type="caution">
    <text evidence="8">Lacks conserved residue(s) required for the propagation of feature annotation.</text>
</comment>
<evidence type="ECO:0000256" key="7">
    <source>
        <dbReference type="ARBA" id="ARBA00023136"/>
    </source>
</evidence>
<comment type="caution">
    <text evidence="11">The sequence shown here is derived from an EMBL/GenBank/DDBJ whole genome shotgun (WGS) entry which is preliminary data.</text>
</comment>
<evidence type="ECO:0000313" key="12">
    <source>
        <dbReference type="Proteomes" id="UP001187471"/>
    </source>
</evidence>
<dbReference type="Pfam" id="PF04535">
    <property type="entry name" value="CASP_dom"/>
    <property type="match status" value="1"/>
</dbReference>
<evidence type="ECO:0000259" key="10">
    <source>
        <dbReference type="Pfam" id="PF04535"/>
    </source>
</evidence>
<comment type="subunit">
    <text evidence="3 8">Homodimer and heterodimers.</text>
</comment>
<reference evidence="11" key="1">
    <citation type="submission" date="2022-12" db="EMBL/GenBank/DDBJ databases">
        <title>Draft genome assemblies for two species of Escallonia (Escalloniales).</title>
        <authorList>
            <person name="Chanderbali A."/>
            <person name="Dervinis C."/>
            <person name="Anghel I."/>
            <person name="Soltis D."/>
            <person name="Soltis P."/>
            <person name="Zapata F."/>
        </authorList>
    </citation>
    <scope>NUCLEOTIDE SEQUENCE</scope>
    <source>
        <strain evidence="11">UCBG92.1500</strain>
        <tissue evidence="11">Leaf</tissue>
    </source>
</reference>
<dbReference type="EMBL" id="JAVXUO010002916">
    <property type="protein sequence ID" value="KAK2968486.1"/>
    <property type="molecule type" value="Genomic_DNA"/>
</dbReference>
<proteinExistence type="inferred from homology"/>
<dbReference type="InterPro" id="IPR044173">
    <property type="entry name" value="CASPL"/>
</dbReference>
<keyword evidence="7 8" id="KW-0472">Membrane</keyword>
<dbReference type="AlphaFoldDB" id="A0AA88QVH6"/>
<dbReference type="PANTHER" id="PTHR36488:SF8">
    <property type="entry name" value="CASP-LIKE PROTEIN 1U1"/>
    <property type="match status" value="1"/>
</dbReference>
<sequence length="165" mass="17825">MSKAKSIPLFLLRLLALGATVCATIFMVTSHESTKVLNMTFEAKYSDSPTFKYFVVVNAVASGYSLLIIFLSSKNLPWRLVLVSDLVKEVITSLLISSLSAALGVSQVAKKGNAHAGWLPICGQVPKFCDHIAGALVSGFIAAIFYFLLLLYSLHNALDLLTLEA</sequence>
<dbReference type="GO" id="GO:0005886">
    <property type="term" value="C:plasma membrane"/>
    <property type="evidence" value="ECO:0007669"/>
    <property type="project" value="UniProtKB-SubCell"/>
</dbReference>
<evidence type="ECO:0000256" key="3">
    <source>
        <dbReference type="ARBA" id="ARBA00011489"/>
    </source>
</evidence>
<feature type="transmembrane region" description="Helical" evidence="8">
    <location>
        <begin position="132"/>
        <end position="154"/>
    </location>
</feature>
<gene>
    <name evidence="11" type="ORF">RJ640_030097</name>
</gene>
<dbReference type="InterPro" id="IPR006702">
    <property type="entry name" value="CASP_dom"/>
</dbReference>
<comment type="subcellular location">
    <subcellularLocation>
        <location evidence="1 8">Cell membrane</location>
        <topology evidence="1 8">Multi-pass membrane protein</topology>
    </subcellularLocation>
</comment>
<feature type="transmembrane region" description="Helical" evidence="8">
    <location>
        <begin position="51"/>
        <end position="71"/>
    </location>
</feature>
<evidence type="ECO:0000256" key="5">
    <source>
        <dbReference type="ARBA" id="ARBA00022692"/>
    </source>
</evidence>
<name>A0AA88QVH6_9ASTE</name>
<comment type="similarity">
    <text evidence="2 8">Belongs to the Casparian strip membrane proteins (CASP) family.</text>
</comment>
<dbReference type="Proteomes" id="UP001187471">
    <property type="component" value="Unassembled WGS sequence"/>
</dbReference>